<organism evidence="4 5">
    <name type="scientific">Carpinus fangiana</name>
    <dbReference type="NCBI Taxonomy" id="176857"/>
    <lineage>
        <taxon>Eukaryota</taxon>
        <taxon>Viridiplantae</taxon>
        <taxon>Streptophyta</taxon>
        <taxon>Embryophyta</taxon>
        <taxon>Tracheophyta</taxon>
        <taxon>Spermatophyta</taxon>
        <taxon>Magnoliopsida</taxon>
        <taxon>eudicotyledons</taxon>
        <taxon>Gunneridae</taxon>
        <taxon>Pentapetalae</taxon>
        <taxon>rosids</taxon>
        <taxon>fabids</taxon>
        <taxon>Fagales</taxon>
        <taxon>Betulaceae</taxon>
        <taxon>Carpinus</taxon>
    </lineage>
</organism>
<dbReference type="GO" id="GO:0006302">
    <property type="term" value="P:double-strand break repair"/>
    <property type="evidence" value="ECO:0007669"/>
    <property type="project" value="TreeGrafter"/>
</dbReference>
<dbReference type="Gene3D" id="1.10.150.20">
    <property type="entry name" value="5' to 3' exonuclease, C-terminal subdomain"/>
    <property type="match status" value="1"/>
</dbReference>
<dbReference type="PANTHER" id="PTHR10133:SF27">
    <property type="entry name" value="DNA POLYMERASE NU"/>
    <property type="match status" value="1"/>
</dbReference>
<gene>
    <name evidence="4" type="ORF">FH972_020383</name>
</gene>
<dbReference type="InterPro" id="IPR002298">
    <property type="entry name" value="DNA_polymerase_A"/>
</dbReference>
<dbReference type="Proteomes" id="UP000327013">
    <property type="component" value="Chromosome 8"/>
</dbReference>
<dbReference type="FunFam" id="3.30.420.10:FF:000051">
    <property type="entry name" value="DNA polymerase I"/>
    <property type="match status" value="1"/>
</dbReference>
<dbReference type="PRINTS" id="PR00868">
    <property type="entry name" value="DNAPOLI"/>
</dbReference>
<evidence type="ECO:0000313" key="5">
    <source>
        <dbReference type="Proteomes" id="UP000327013"/>
    </source>
</evidence>
<dbReference type="CDD" id="cd08640">
    <property type="entry name" value="DNA_pol_A_plastid_like"/>
    <property type="match status" value="1"/>
</dbReference>
<evidence type="ECO:0000313" key="4">
    <source>
        <dbReference type="EMBL" id="KAE8125600.1"/>
    </source>
</evidence>
<dbReference type="PANTHER" id="PTHR10133">
    <property type="entry name" value="DNA POLYMERASE I"/>
    <property type="match status" value="1"/>
</dbReference>
<dbReference type="EMBL" id="CM017328">
    <property type="protein sequence ID" value="KAE8125600.1"/>
    <property type="molecule type" value="Genomic_DNA"/>
</dbReference>
<protein>
    <recommendedName>
        <fullName evidence="3">DNA-directed DNA polymerase family A palm domain-containing protein</fullName>
    </recommendedName>
</protein>
<dbReference type="SUPFAM" id="SSF56672">
    <property type="entry name" value="DNA/RNA polymerases"/>
    <property type="match status" value="1"/>
</dbReference>
<dbReference type="InterPro" id="IPR012337">
    <property type="entry name" value="RNaseH-like_sf"/>
</dbReference>
<dbReference type="GO" id="GO:0003887">
    <property type="term" value="F:DNA-directed DNA polymerase activity"/>
    <property type="evidence" value="ECO:0007669"/>
    <property type="project" value="InterPro"/>
</dbReference>
<dbReference type="InterPro" id="IPR001098">
    <property type="entry name" value="DNA-dir_DNA_pol_A_palm_dom"/>
</dbReference>
<name>A0A5N6RWB7_9ROSI</name>
<dbReference type="SUPFAM" id="SSF53098">
    <property type="entry name" value="Ribonuclease H-like"/>
    <property type="match status" value="1"/>
</dbReference>
<evidence type="ECO:0000256" key="1">
    <source>
        <dbReference type="ARBA" id="ARBA00022705"/>
    </source>
</evidence>
<dbReference type="GO" id="GO:0006261">
    <property type="term" value="P:DNA-templated DNA replication"/>
    <property type="evidence" value="ECO:0007669"/>
    <property type="project" value="InterPro"/>
</dbReference>
<accession>A0A5N6RWB7</accession>
<feature type="region of interest" description="Disordered" evidence="2">
    <location>
        <begin position="23"/>
        <end position="69"/>
    </location>
</feature>
<evidence type="ECO:0000259" key="3">
    <source>
        <dbReference type="SMART" id="SM00482"/>
    </source>
</evidence>
<dbReference type="SMART" id="SM00482">
    <property type="entry name" value="POLAc"/>
    <property type="match status" value="1"/>
</dbReference>
<evidence type="ECO:0000256" key="2">
    <source>
        <dbReference type="SAM" id="MobiDB-lite"/>
    </source>
</evidence>
<reference evidence="4 5" key="1">
    <citation type="submission" date="2019-06" db="EMBL/GenBank/DDBJ databases">
        <title>A chromosomal-level reference genome of Carpinus fangiana (Coryloideae, Betulaceae).</title>
        <authorList>
            <person name="Yang X."/>
            <person name="Wang Z."/>
            <person name="Zhang L."/>
            <person name="Hao G."/>
            <person name="Liu J."/>
            <person name="Yang Y."/>
        </authorList>
    </citation>
    <scope>NUCLEOTIDE SEQUENCE [LARGE SCALE GENOMIC DNA]</scope>
    <source>
        <strain evidence="4">Cfa_2016G</strain>
        <tissue evidence="4">Leaf</tissue>
    </source>
</reference>
<dbReference type="Pfam" id="PF01612">
    <property type="entry name" value="DNA_pol_A_exo1"/>
    <property type="match status" value="1"/>
</dbReference>
<dbReference type="Pfam" id="PF00476">
    <property type="entry name" value="DNA_pol_A"/>
    <property type="match status" value="2"/>
</dbReference>
<proteinExistence type="predicted"/>
<dbReference type="GO" id="GO:0008408">
    <property type="term" value="F:3'-5' exonuclease activity"/>
    <property type="evidence" value="ECO:0007669"/>
    <property type="project" value="InterPro"/>
</dbReference>
<dbReference type="Gene3D" id="3.30.70.370">
    <property type="match status" value="1"/>
</dbReference>
<keyword evidence="1" id="KW-0235">DNA replication</keyword>
<dbReference type="InterPro" id="IPR002562">
    <property type="entry name" value="3'-5'_exonuclease_dom"/>
</dbReference>
<dbReference type="OrthoDB" id="275278at2759"/>
<dbReference type="InterPro" id="IPR043502">
    <property type="entry name" value="DNA/RNA_pol_sf"/>
</dbReference>
<dbReference type="InterPro" id="IPR036397">
    <property type="entry name" value="RNaseH_sf"/>
</dbReference>
<sequence>MSHGWRLVCLSNSAKMVFYSRDQDNSNGSILKNPIIDPRNVDKEGQKVSRNSSVPPVQEFRGSNPERPSAFVTVDESTEPGVFRDRKSERLTSIREAVKNGSNPPHRTSSCASMFSTNVGRHVMAPIHHAAPVSASKPASAIPSVPASAELKCGGDKNIAVKDVNGGRGLCSTDDVGIVSQPIVVIKKKKFSSKKKKFFFFKKKKKKVSQPIVSTSRNLEEIKETTELKDVNGLNLDQSRHDLCSTDYLQKVAQPSVSTSWNLEEIKETSSGLTYGLVKTSTSNEAYYQPDLLERLNSIYDSVLIVDNLTIAKGVVRMLTNKYRHLVHACSTKVAKIDVKQETPIDHGEIICFSIYSGPEADLGNGKSIVWVDVLDGGGWDLLDEFAPFFEDPSIKKVWHNYSFDNHVIENYGLRLSGFHADTMHMAQLWDSLRQTEGGYCPEALTGNEKVMCVAQLFHEEELFGKVSMKTIFGRKKIKKDGFEGKMITISPVEELQREERKPWISYSVLDAKSTLELYESLKCQLSKVPWILDGVPVYGKSMFEFYKEYWQPFGELLIKMETEGMLVDWAYLAEVEKVAKAEQVVAANRFRNWVSRYCPDAKYMNVGSDVQLRQLFFGGIANRKEPNEFLPEEQIFKVPNVDKVIEDGKKTPSKFRNIRLHRILGAPLPTDIFTASGWPSVSGDALKALAGKVSAEYDFMDDASDQQLDDNVENASENEVSGKQKSTGDVDNSAYGMGREACNAITDLCEVCSINYLISKFILPLQGSNRSCRNGRIHCSLNINTESRRLSTRRPNLKKLPGLEKDRFKIRQAFIAAPGNSLIVADYGQLELRILAHLASCKSMLDAFRAGGDFHSRTAMNMYPYIREAIDKKQVLLEWHPQPGEEKPLVPLLKVAFASERRKAAMLNFSIAHGKNPMGLAQDWKVSVKEAKQTVNLWYSDRKEVLTWQKKCKQEALDKRFVCTLLGRVCQFPSKANFAAYQKGHIDIVGAAINTLVQGSAADVAMCAMIEISKNVRLKELGWKLLLQVHDEVILEGPTETAEVAKAIVVECMSKPFNGKNFLQVDLSVDAKCAQNWMEFCASNVSIIFADDTFATNLSQRR</sequence>
<keyword evidence="5" id="KW-1185">Reference proteome</keyword>
<dbReference type="AlphaFoldDB" id="A0A5N6RWB7"/>
<feature type="domain" description="DNA-directed DNA polymerase family A palm" evidence="3">
    <location>
        <begin position="808"/>
        <end position="1042"/>
    </location>
</feature>
<dbReference type="GO" id="GO:0003677">
    <property type="term" value="F:DNA binding"/>
    <property type="evidence" value="ECO:0007669"/>
    <property type="project" value="InterPro"/>
</dbReference>
<dbReference type="Gene3D" id="3.30.420.10">
    <property type="entry name" value="Ribonuclease H-like superfamily/Ribonuclease H"/>
    <property type="match status" value="1"/>
</dbReference>